<gene>
    <name evidence="6" type="ORF">D6Z83_01735</name>
    <name evidence="7" type="ORF">EBE87_18155</name>
</gene>
<feature type="domain" description="Solute-binding protein family 5" evidence="5">
    <location>
        <begin position="70"/>
        <end position="422"/>
    </location>
</feature>
<evidence type="ECO:0000313" key="8">
    <source>
        <dbReference type="Proteomes" id="UP000274097"/>
    </source>
</evidence>
<keyword evidence="8" id="KW-1185">Reference proteome</keyword>
<reference evidence="6 9" key="1">
    <citation type="submission" date="2018-09" db="EMBL/GenBank/DDBJ databases">
        <title>Roseomonas sp. nov., isolated from feces of Tibetan antelopes in the Qinghai-Tibet plateau, China.</title>
        <authorList>
            <person name="Tian Z."/>
        </authorList>
    </citation>
    <scope>NUCLEOTIDE SEQUENCE [LARGE SCALE GENOMIC DNA]</scope>
    <source>
        <strain evidence="7 8">Z23</strain>
        <strain evidence="6 9">Z24</strain>
    </source>
</reference>
<dbReference type="OrthoDB" id="7237715at2"/>
<dbReference type="Proteomes" id="UP000274097">
    <property type="component" value="Unassembled WGS sequence"/>
</dbReference>
<feature type="chain" id="PRO_5017247626" evidence="4">
    <location>
        <begin position="24"/>
        <end position="521"/>
    </location>
</feature>
<dbReference type="PANTHER" id="PTHR30290:SF38">
    <property type="entry name" value="D,D-DIPEPTIDE-BINDING PERIPLASMIC PROTEIN DDPA-RELATED"/>
    <property type="match status" value="1"/>
</dbReference>
<dbReference type="EMBL" id="RAQU01000007">
    <property type="protein sequence ID" value="RKK05980.1"/>
    <property type="molecule type" value="Genomic_DNA"/>
</dbReference>
<dbReference type="InterPro" id="IPR030678">
    <property type="entry name" value="Peptide/Ni-bd"/>
</dbReference>
<evidence type="ECO:0000313" key="9">
    <source>
        <dbReference type="Proteomes" id="UP000278036"/>
    </source>
</evidence>
<accession>A0A3A9JHV0</accession>
<dbReference type="GO" id="GO:0043190">
    <property type="term" value="C:ATP-binding cassette (ABC) transporter complex"/>
    <property type="evidence" value="ECO:0007669"/>
    <property type="project" value="InterPro"/>
</dbReference>
<evidence type="ECO:0000256" key="4">
    <source>
        <dbReference type="SAM" id="SignalP"/>
    </source>
</evidence>
<dbReference type="Proteomes" id="UP000278036">
    <property type="component" value="Unassembled WGS sequence"/>
</dbReference>
<dbReference type="PIRSF" id="PIRSF002741">
    <property type="entry name" value="MppA"/>
    <property type="match status" value="1"/>
</dbReference>
<dbReference type="Gene3D" id="3.10.105.10">
    <property type="entry name" value="Dipeptide-binding Protein, Domain 3"/>
    <property type="match status" value="1"/>
</dbReference>
<keyword evidence="3 4" id="KW-0732">Signal</keyword>
<sequence>MINRRQILALGGAALAAPRLARAAGGSVLRFVPHASPAVLDPTWNTAYVTRNHAYLVFDTLFGQDAAFRYQPQMLDGFETTDGGLRWTLRLREGQKFHDGTPVLARDCVASIRRWARRDDIGRALMAATDELLAASDRDIVFRLKRPYPLLPMALGKTCLMTAAMMPERLAAGDPDRPIAEMVGSGPFRFKPDEYVANSRLVYEKFADYRPRETGSAEGTAGPKHVALDRVEWVVMPDPSTASAALQSGEVDWWEQPHSDMLPLLRRSRRLRIGTLDPTGYIASLRVNHLQGPTANPAIRRLMLAAISQRDVVMAMAGTEPTLWRERVGFFCPGTELASEAGMSALEAPHDAAALAAAGYRGETLRLLVPGDLPLNQLASTVVADALDRAGFKVDVATMDFGSVLQRRMKQEPIDQGGWSAWLVLNAGTDQLNPGVHATLRGDGSLGNGWCRSPEIEAARDAWFAAPDATAQLDAARRLQEIAYTDVPYIPLGQTAMLTAMRSNFTGMIPGLPVFWGLRPA</sequence>
<comment type="caution">
    <text evidence="6">The sequence shown here is derived from an EMBL/GenBank/DDBJ whole genome shotgun (WGS) entry which is preliminary data.</text>
</comment>
<organism evidence="6 9">
    <name type="scientific">Teichococcus wenyumeiae</name>
    <dbReference type="NCBI Taxonomy" id="2478470"/>
    <lineage>
        <taxon>Bacteria</taxon>
        <taxon>Pseudomonadati</taxon>
        <taxon>Pseudomonadota</taxon>
        <taxon>Alphaproteobacteria</taxon>
        <taxon>Acetobacterales</taxon>
        <taxon>Roseomonadaceae</taxon>
        <taxon>Roseomonas</taxon>
    </lineage>
</organism>
<evidence type="ECO:0000256" key="3">
    <source>
        <dbReference type="ARBA" id="ARBA00022729"/>
    </source>
</evidence>
<evidence type="ECO:0000256" key="1">
    <source>
        <dbReference type="ARBA" id="ARBA00004418"/>
    </source>
</evidence>
<proteinExistence type="inferred from homology"/>
<dbReference type="PANTHER" id="PTHR30290">
    <property type="entry name" value="PERIPLASMIC BINDING COMPONENT OF ABC TRANSPORTER"/>
    <property type="match status" value="1"/>
</dbReference>
<evidence type="ECO:0000259" key="5">
    <source>
        <dbReference type="Pfam" id="PF00496"/>
    </source>
</evidence>
<dbReference type="Gene3D" id="3.40.190.10">
    <property type="entry name" value="Periplasmic binding protein-like II"/>
    <property type="match status" value="1"/>
</dbReference>
<dbReference type="SUPFAM" id="SSF53850">
    <property type="entry name" value="Periplasmic binding protein-like II"/>
    <property type="match status" value="1"/>
</dbReference>
<evidence type="ECO:0000313" key="7">
    <source>
        <dbReference type="EMBL" id="RMI19798.1"/>
    </source>
</evidence>
<dbReference type="EMBL" id="RFLX01000015">
    <property type="protein sequence ID" value="RMI19798.1"/>
    <property type="molecule type" value="Genomic_DNA"/>
</dbReference>
<dbReference type="GO" id="GO:1904680">
    <property type="term" value="F:peptide transmembrane transporter activity"/>
    <property type="evidence" value="ECO:0007669"/>
    <property type="project" value="TreeGrafter"/>
</dbReference>
<name>A0A3A9JHV0_9PROT</name>
<dbReference type="InParanoid" id="A0A3A9JHV0"/>
<protein>
    <submittedName>
        <fullName evidence="6">ABC transporter substrate-binding protein</fullName>
    </submittedName>
</protein>
<dbReference type="AlphaFoldDB" id="A0A3A9JHV0"/>
<comment type="similarity">
    <text evidence="2">Belongs to the bacterial solute-binding protein 5 family.</text>
</comment>
<dbReference type="InterPro" id="IPR000914">
    <property type="entry name" value="SBP_5_dom"/>
</dbReference>
<evidence type="ECO:0000256" key="2">
    <source>
        <dbReference type="ARBA" id="ARBA00005695"/>
    </source>
</evidence>
<dbReference type="Pfam" id="PF00496">
    <property type="entry name" value="SBP_bac_5"/>
    <property type="match status" value="1"/>
</dbReference>
<evidence type="ECO:0000313" key="6">
    <source>
        <dbReference type="EMBL" id="RKK05980.1"/>
    </source>
</evidence>
<dbReference type="InterPro" id="IPR039424">
    <property type="entry name" value="SBP_5"/>
</dbReference>
<comment type="subcellular location">
    <subcellularLocation>
        <location evidence="1">Periplasm</location>
    </subcellularLocation>
</comment>
<dbReference type="RefSeq" id="WP_120636605.1">
    <property type="nucleotide sequence ID" value="NZ_RAQU01000007.1"/>
</dbReference>
<dbReference type="Gene3D" id="3.90.76.10">
    <property type="entry name" value="Dipeptide-binding Protein, Domain 1"/>
    <property type="match status" value="1"/>
</dbReference>
<dbReference type="GO" id="GO:0015833">
    <property type="term" value="P:peptide transport"/>
    <property type="evidence" value="ECO:0007669"/>
    <property type="project" value="TreeGrafter"/>
</dbReference>
<dbReference type="CDD" id="cd08502">
    <property type="entry name" value="PBP2_NikA_DppA_OppA_like_16"/>
    <property type="match status" value="1"/>
</dbReference>
<feature type="signal peptide" evidence="4">
    <location>
        <begin position="1"/>
        <end position="23"/>
    </location>
</feature>
<dbReference type="GO" id="GO:0030288">
    <property type="term" value="C:outer membrane-bounded periplasmic space"/>
    <property type="evidence" value="ECO:0007669"/>
    <property type="project" value="UniProtKB-ARBA"/>
</dbReference>